<feature type="non-terminal residue" evidence="1">
    <location>
        <position position="107"/>
    </location>
</feature>
<gene>
    <name evidence="1" type="primary">ORF212872</name>
</gene>
<accession>A0A0B7BW99</accession>
<protein>
    <submittedName>
        <fullName evidence="1">Uncharacterized protein</fullName>
    </submittedName>
</protein>
<reference evidence="1" key="1">
    <citation type="submission" date="2014-12" db="EMBL/GenBank/DDBJ databases">
        <title>Insight into the proteome of Arion vulgaris.</title>
        <authorList>
            <person name="Aradska J."/>
            <person name="Bulat T."/>
            <person name="Smidak R."/>
            <person name="Sarate P."/>
            <person name="Gangsoo J."/>
            <person name="Sialana F."/>
            <person name="Bilban M."/>
            <person name="Lubec G."/>
        </authorList>
    </citation>
    <scope>NUCLEOTIDE SEQUENCE</scope>
    <source>
        <tissue evidence="1">Skin</tissue>
    </source>
</reference>
<name>A0A0B7BW99_9EUPU</name>
<proteinExistence type="predicted"/>
<dbReference type="EMBL" id="HACG01049781">
    <property type="protein sequence ID" value="CEK96646.1"/>
    <property type="molecule type" value="Transcribed_RNA"/>
</dbReference>
<organism evidence="1">
    <name type="scientific">Arion vulgaris</name>
    <dbReference type="NCBI Taxonomy" id="1028688"/>
    <lineage>
        <taxon>Eukaryota</taxon>
        <taxon>Metazoa</taxon>
        <taxon>Spiralia</taxon>
        <taxon>Lophotrochozoa</taxon>
        <taxon>Mollusca</taxon>
        <taxon>Gastropoda</taxon>
        <taxon>Heterobranchia</taxon>
        <taxon>Euthyneura</taxon>
        <taxon>Panpulmonata</taxon>
        <taxon>Eupulmonata</taxon>
        <taxon>Stylommatophora</taxon>
        <taxon>Helicina</taxon>
        <taxon>Arionoidea</taxon>
        <taxon>Arionidae</taxon>
        <taxon>Arion</taxon>
    </lineage>
</organism>
<evidence type="ECO:0000313" key="1">
    <source>
        <dbReference type="EMBL" id="CEK96646.1"/>
    </source>
</evidence>
<sequence>MSNNSMFYSMPVFTHSLTKHNAETNICMDVNDCITVSLIFVYLNCIYQLIKDNISDDKLTWSAKLKALIIYASFLGAASYECRQSHDAFVGVVPEPTNEVNNSTTVT</sequence>
<dbReference type="AlphaFoldDB" id="A0A0B7BW99"/>